<feature type="coiled-coil region" evidence="1">
    <location>
        <begin position="68"/>
        <end position="102"/>
    </location>
</feature>
<proteinExistence type="predicted"/>
<sequence>MVFGLVLTVQLVWRKDAQYAGNWVNAIAALGAILNVLLTLYILRAALGQLEHLREDLHAREKAHELQAQQARVDLERTMRQLDTQTEALALARSDAQQAQRETAMARLDVAAPRCSLQLYPHTEVTIYGAGEPEGRTFNFPPNAP</sequence>
<keyword evidence="4" id="KW-1185">Reference proteome</keyword>
<evidence type="ECO:0000256" key="2">
    <source>
        <dbReference type="SAM" id="Phobius"/>
    </source>
</evidence>
<evidence type="ECO:0000313" key="4">
    <source>
        <dbReference type="Proteomes" id="UP001500711"/>
    </source>
</evidence>
<accession>A0ABP7C9K8</accession>
<protein>
    <submittedName>
        <fullName evidence="3">Uncharacterized protein</fullName>
    </submittedName>
</protein>
<gene>
    <name evidence="3" type="ORF">GCM10022267_84120</name>
</gene>
<name>A0ABP7C9K8_9PSEU</name>
<keyword evidence="1" id="KW-0175">Coiled coil</keyword>
<reference evidence="4" key="1">
    <citation type="journal article" date="2019" name="Int. J. Syst. Evol. Microbiol.">
        <title>The Global Catalogue of Microorganisms (GCM) 10K type strain sequencing project: providing services to taxonomists for standard genome sequencing and annotation.</title>
        <authorList>
            <consortium name="The Broad Institute Genomics Platform"/>
            <consortium name="The Broad Institute Genome Sequencing Center for Infectious Disease"/>
            <person name="Wu L."/>
            <person name="Ma J."/>
        </authorList>
    </citation>
    <scope>NUCLEOTIDE SEQUENCE [LARGE SCALE GENOMIC DNA]</scope>
    <source>
        <strain evidence="4">JCM 17494</strain>
    </source>
</reference>
<dbReference type="EMBL" id="BAABBE010000047">
    <property type="protein sequence ID" value="GAA3684506.1"/>
    <property type="molecule type" value="Genomic_DNA"/>
</dbReference>
<keyword evidence="2" id="KW-0812">Transmembrane</keyword>
<evidence type="ECO:0000256" key="1">
    <source>
        <dbReference type="SAM" id="Coils"/>
    </source>
</evidence>
<dbReference type="Proteomes" id="UP001500711">
    <property type="component" value="Unassembled WGS sequence"/>
</dbReference>
<feature type="transmembrane region" description="Helical" evidence="2">
    <location>
        <begin position="24"/>
        <end position="43"/>
    </location>
</feature>
<keyword evidence="2" id="KW-1133">Transmembrane helix</keyword>
<organism evidence="3 4">
    <name type="scientific">Lentzea roselyniae</name>
    <dbReference type="NCBI Taxonomy" id="531940"/>
    <lineage>
        <taxon>Bacteria</taxon>
        <taxon>Bacillati</taxon>
        <taxon>Actinomycetota</taxon>
        <taxon>Actinomycetes</taxon>
        <taxon>Pseudonocardiales</taxon>
        <taxon>Pseudonocardiaceae</taxon>
        <taxon>Lentzea</taxon>
    </lineage>
</organism>
<keyword evidence="2" id="KW-0472">Membrane</keyword>
<comment type="caution">
    <text evidence="3">The sequence shown here is derived from an EMBL/GenBank/DDBJ whole genome shotgun (WGS) entry which is preliminary data.</text>
</comment>
<evidence type="ECO:0000313" key="3">
    <source>
        <dbReference type="EMBL" id="GAA3684506.1"/>
    </source>
</evidence>